<reference evidence="1" key="1">
    <citation type="journal article" date="2017" name="Nature">
        <title>The sunflower genome provides insights into oil metabolism, flowering and Asterid evolution.</title>
        <authorList>
            <person name="Badouin H."/>
            <person name="Gouzy J."/>
            <person name="Grassa C.J."/>
            <person name="Murat F."/>
            <person name="Staton S.E."/>
            <person name="Cottret L."/>
            <person name="Lelandais-Briere C."/>
            <person name="Owens G.L."/>
            <person name="Carrere S."/>
            <person name="Mayjonade B."/>
            <person name="Legrand L."/>
            <person name="Gill N."/>
            <person name="Kane N.C."/>
            <person name="Bowers J.E."/>
            <person name="Hubner S."/>
            <person name="Bellec A."/>
            <person name="Berard A."/>
            <person name="Berges H."/>
            <person name="Blanchet N."/>
            <person name="Boniface M.C."/>
            <person name="Brunel D."/>
            <person name="Catrice O."/>
            <person name="Chaidir N."/>
            <person name="Claudel C."/>
            <person name="Donnadieu C."/>
            <person name="Faraut T."/>
            <person name="Fievet G."/>
            <person name="Helmstetter N."/>
            <person name="King M."/>
            <person name="Knapp S.J."/>
            <person name="Lai Z."/>
            <person name="Le Paslier M.C."/>
            <person name="Lippi Y."/>
            <person name="Lorenzon L."/>
            <person name="Mandel J.R."/>
            <person name="Marage G."/>
            <person name="Marchand G."/>
            <person name="Marquand E."/>
            <person name="Bret-Mestries E."/>
            <person name="Morien E."/>
            <person name="Nambeesan S."/>
            <person name="Nguyen T."/>
            <person name="Pegot-Espagnet P."/>
            <person name="Pouilly N."/>
            <person name="Raftis F."/>
            <person name="Sallet E."/>
            <person name="Schiex T."/>
            <person name="Thomas J."/>
            <person name="Vandecasteele C."/>
            <person name="Vares D."/>
            <person name="Vear F."/>
            <person name="Vautrin S."/>
            <person name="Crespi M."/>
            <person name="Mangin B."/>
            <person name="Burke J.M."/>
            <person name="Salse J."/>
            <person name="Munos S."/>
            <person name="Vincourt P."/>
            <person name="Rieseberg L.H."/>
            <person name="Langlade N.B."/>
        </authorList>
    </citation>
    <scope>NUCLEOTIDE SEQUENCE</scope>
    <source>
        <tissue evidence="1">Leaves</tissue>
    </source>
</reference>
<reference evidence="1" key="2">
    <citation type="submission" date="2020-06" db="EMBL/GenBank/DDBJ databases">
        <title>Helianthus annuus Genome sequencing and assembly Release 2.</title>
        <authorList>
            <person name="Gouzy J."/>
            <person name="Langlade N."/>
            <person name="Munos S."/>
        </authorList>
    </citation>
    <scope>NUCLEOTIDE SEQUENCE</scope>
    <source>
        <tissue evidence="1">Leaves</tissue>
    </source>
</reference>
<gene>
    <name evidence="1" type="ORF">HanXRQr2_Chr06g0252001</name>
</gene>
<evidence type="ECO:0000313" key="1">
    <source>
        <dbReference type="EMBL" id="KAF5801779.1"/>
    </source>
</evidence>
<accession>A0A9K3IS87</accession>
<evidence type="ECO:0000313" key="2">
    <source>
        <dbReference type="Proteomes" id="UP000215914"/>
    </source>
</evidence>
<dbReference type="EMBL" id="MNCJ02000321">
    <property type="protein sequence ID" value="KAF5801779.1"/>
    <property type="molecule type" value="Genomic_DNA"/>
</dbReference>
<proteinExistence type="predicted"/>
<dbReference type="AlphaFoldDB" id="A0A9K3IS87"/>
<sequence length="58" mass="6669">MYETIYLEPKGIDNVDHLHCLIINTFIVIGSFSRRVCANVNSHCSLYHPLQIHINVLC</sequence>
<protein>
    <submittedName>
        <fullName evidence="1">Uncharacterized protein</fullName>
    </submittedName>
</protein>
<comment type="caution">
    <text evidence="1">The sequence shown here is derived from an EMBL/GenBank/DDBJ whole genome shotgun (WGS) entry which is preliminary data.</text>
</comment>
<dbReference type="Proteomes" id="UP000215914">
    <property type="component" value="Unassembled WGS sequence"/>
</dbReference>
<dbReference type="Gramene" id="mRNA:HanXRQr2_Chr06g0252001">
    <property type="protein sequence ID" value="mRNA:HanXRQr2_Chr06g0252001"/>
    <property type="gene ID" value="HanXRQr2_Chr06g0252001"/>
</dbReference>
<organism evidence="1 2">
    <name type="scientific">Helianthus annuus</name>
    <name type="common">Common sunflower</name>
    <dbReference type="NCBI Taxonomy" id="4232"/>
    <lineage>
        <taxon>Eukaryota</taxon>
        <taxon>Viridiplantae</taxon>
        <taxon>Streptophyta</taxon>
        <taxon>Embryophyta</taxon>
        <taxon>Tracheophyta</taxon>
        <taxon>Spermatophyta</taxon>
        <taxon>Magnoliopsida</taxon>
        <taxon>eudicotyledons</taxon>
        <taxon>Gunneridae</taxon>
        <taxon>Pentapetalae</taxon>
        <taxon>asterids</taxon>
        <taxon>campanulids</taxon>
        <taxon>Asterales</taxon>
        <taxon>Asteraceae</taxon>
        <taxon>Asteroideae</taxon>
        <taxon>Heliantheae alliance</taxon>
        <taxon>Heliantheae</taxon>
        <taxon>Helianthus</taxon>
    </lineage>
</organism>
<name>A0A9K3IS87_HELAN</name>
<keyword evidence="2" id="KW-1185">Reference proteome</keyword>